<dbReference type="Gene3D" id="3.40.50.12780">
    <property type="entry name" value="N-terminal domain of ligase-like"/>
    <property type="match status" value="1"/>
</dbReference>
<evidence type="ECO:0000313" key="2">
    <source>
        <dbReference type="EMBL" id="USV99076.1"/>
    </source>
</evidence>
<evidence type="ECO:0000256" key="1">
    <source>
        <dbReference type="SAM" id="MobiDB-lite"/>
    </source>
</evidence>
<dbReference type="RefSeq" id="WP_252992614.1">
    <property type="nucleotide sequence ID" value="NZ_CP078013.2"/>
</dbReference>
<dbReference type="KEGG" id="ppeg:KUA23_18645"/>
<sequence length="321" mass="34746">MSAEHVFRTSGSTSAPRQWARTRRQMEQEARMILGTWAAGVTDILSFAPTEHIYGMILGQVGADVTRARLQSCSLEGLLLPDLQVRGPTVILCIASTWTLLASLLKRLVPQVPVLVLHSASALPSKAYAIVDRYAGQGATFIELLGSTETGAIAHRPIGEAATAWTVFEDVSLLSPVGVESRLNVHSPRIARAAEGQVSALTHQSDDWILAVGHGQFQWLGRASQLIKINGVRQDLGVLRAEISAVTQCQHLACMPLRDELRGEAYEVVFSSPTLTEASLAQAIERLGVHFPKPVQIRRVEQLPLSASGKPQAWAIQQTGS</sequence>
<dbReference type="InterPro" id="IPR045851">
    <property type="entry name" value="AMP-bd_C_sf"/>
</dbReference>
<evidence type="ECO:0000313" key="3">
    <source>
        <dbReference type="Proteomes" id="UP001056907"/>
    </source>
</evidence>
<dbReference type="AlphaFoldDB" id="A0ABD7TBS5"/>
<reference evidence="2" key="2">
    <citation type="submission" date="2024-04" db="EMBL/GenBank/DDBJ databases">
        <authorList>
            <person name="Diaz M."/>
            <person name="Bach T."/>
            <person name="Gonzalez Anta G."/>
            <person name="Agaras B."/>
            <person name="Wibberg D."/>
            <person name="Noguera F."/>
            <person name="Canciani W."/>
            <person name="Ybarra T."/>
            <person name="Nunez M.L."/>
            <person name="Valverde C."/>
        </authorList>
    </citation>
    <scope>NUCLEOTIDE SEQUENCE</scope>
    <source>
        <strain evidence="2">1008</strain>
    </source>
</reference>
<proteinExistence type="predicted"/>
<accession>A0ABD7TBS5</accession>
<dbReference type="EMBL" id="CP078013">
    <property type="protein sequence ID" value="USV99076.1"/>
    <property type="molecule type" value="Genomic_DNA"/>
</dbReference>
<dbReference type="InterPro" id="IPR042099">
    <property type="entry name" value="ANL_N_sf"/>
</dbReference>
<organism evidence="2 3">
    <name type="scientific">Pseudomonas pergaminensis</name>
    <dbReference type="NCBI Taxonomy" id="2853159"/>
    <lineage>
        <taxon>Bacteria</taxon>
        <taxon>Pseudomonadati</taxon>
        <taxon>Pseudomonadota</taxon>
        <taxon>Gammaproteobacteria</taxon>
        <taxon>Pseudomonadales</taxon>
        <taxon>Pseudomonadaceae</taxon>
        <taxon>Pseudomonas</taxon>
    </lineage>
</organism>
<name>A0ABD7TBS5_9PSED</name>
<dbReference type="SUPFAM" id="SSF56801">
    <property type="entry name" value="Acetyl-CoA synthetase-like"/>
    <property type="match status" value="1"/>
</dbReference>
<feature type="region of interest" description="Disordered" evidence="1">
    <location>
        <begin position="1"/>
        <end position="21"/>
    </location>
</feature>
<dbReference type="Gene3D" id="3.30.300.30">
    <property type="match status" value="1"/>
</dbReference>
<dbReference type="Proteomes" id="UP001056907">
    <property type="component" value="Chromosome"/>
</dbReference>
<gene>
    <name evidence="2" type="ORF">KUA23_18645</name>
</gene>
<protein>
    <submittedName>
        <fullName evidence="2">Acyl-CoA synthetase</fullName>
    </submittedName>
</protein>
<reference evidence="2" key="1">
    <citation type="journal article" date="2022" name="Front. Plant Sci.">
        <title>Agronomic efficiency and genome mining analysis of the wheat-biostimulant rhizospheric bacterium Pseudomonas pergaminensis sp. nov. strain 1008T.</title>
        <authorList>
            <person name="Diaz M."/>
            <person name="Bach T."/>
            <person name="Gonzalez Anta G."/>
            <person name="Agaras B."/>
            <person name="Wibberg D."/>
            <person name="Noguera F."/>
            <person name="Canciani W."/>
            <person name="Valverde C."/>
        </authorList>
    </citation>
    <scope>NUCLEOTIDE SEQUENCE</scope>
    <source>
        <strain evidence="2">1008</strain>
    </source>
</reference>